<evidence type="ECO:0000313" key="3">
    <source>
        <dbReference type="EMBL" id="MCQ9302456.1"/>
    </source>
</evidence>
<evidence type="ECO:0000256" key="2">
    <source>
        <dbReference type="SAM" id="SignalP"/>
    </source>
</evidence>
<dbReference type="PROSITE" id="PS51257">
    <property type="entry name" value="PROKAR_LIPOPROTEIN"/>
    <property type="match status" value="1"/>
</dbReference>
<dbReference type="EMBL" id="JANILD010000001">
    <property type="protein sequence ID" value="MCQ9302456.1"/>
    <property type="molecule type" value="Genomic_DNA"/>
</dbReference>
<organism evidence="3 4">
    <name type="scientific">Mammaliicoccus sciuri</name>
    <name type="common">Staphylococcus sciuri</name>
    <dbReference type="NCBI Taxonomy" id="1296"/>
    <lineage>
        <taxon>Bacteria</taxon>
        <taxon>Bacillati</taxon>
        <taxon>Bacillota</taxon>
        <taxon>Bacilli</taxon>
        <taxon>Bacillales</taxon>
        <taxon>Staphylococcaceae</taxon>
        <taxon>Mammaliicoccus</taxon>
    </lineage>
</organism>
<feature type="compositionally biased region" description="Basic and acidic residues" evidence="1">
    <location>
        <begin position="95"/>
        <end position="108"/>
    </location>
</feature>
<accession>A0AAW5LH61</accession>
<gene>
    <name evidence="3" type="ORF">NQ032_02335</name>
</gene>
<feature type="compositionally biased region" description="Basic and acidic residues" evidence="1">
    <location>
        <begin position="20"/>
        <end position="66"/>
    </location>
</feature>
<dbReference type="AlphaFoldDB" id="A0AAW5LH61"/>
<feature type="region of interest" description="Disordered" evidence="1">
    <location>
        <begin position="18"/>
        <end position="114"/>
    </location>
</feature>
<comment type="caution">
    <text evidence="3">The sequence shown here is derived from an EMBL/GenBank/DDBJ whole genome shotgun (WGS) entry which is preliminary data.</text>
</comment>
<evidence type="ECO:0008006" key="5">
    <source>
        <dbReference type="Google" id="ProtNLM"/>
    </source>
</evidence>
<protein>
    <recommendedName>
        <fullName evidence="5">Lipoprotein</fullName>
    </recommendedName>
</protein>
<evidence type="ECO:0000313" key="4">
    <source>
        <dbReference type="Proteomes" id="UP001204068"/>
    </source>
</evidence>
<feature type="chain" id="PRO_5043902194" description="Lipoprotein" evidence="2">
    <location>
        <begin position="20"/>
        <end position="215"/>
    </location>
</feature>
<proteinExistence type="predicted"/>
<keyword evidence="2" id="KW-0732">Signal</keyword>
<dbReference type="RefSeq" id="WP_218697485.1">
    <property type="nucleotide sequence ID" value="NZ_CP077960.1"/>
</dbReference>
<reference evidence="3" key="1">
    <citation type="submission" date="2022-07" db="EMBL/GenBank/DDBJ databases">
        <title>Bacterial species isolated from the porcine tonsil microbiota.</title>
        <authorList>
            <person name="Oliveira I.M.F."/>
        </authorList>
    </citation>
    <scope>NUCLEOTIDE SEQUENCE</scope>
    <source>
        <strain evidence="3">8QC2O2</strain>
    </source>
</reference>
<name>A0AAW5LH61_MAMSC</name>
<evidence type="ECO:0000256" key="1">
    <source>
        <dbReference type="SAM" id="MobiDB-lite"/>
    </source>
</evidence>
<feature type="signal peptide" evidence="2">
    <location>
        <begin position="1"/>
        <end position="19"/>
    </location>
</feature>
<dbReference type="Proteomes" id="UP001204068">
    <property type="component" value="Unassembled WGS sequence"/>
</dbReference>
<feature type="compositionally biased region" description="Low complexity" evidence="1">
    <location>
        <begin position="70"/>
        <end position="93"/>
    </location>
</feature>
<feature type="region of interest" description="Disordered" evidence="1">
    <location>
        <begin position="151"/>
        <end position="183"/>
    </location>
</feature>
<sequence>MKKLLVLLFASLLVLSACGEKIEESSSKDDTKETKKEVKKDKPKKESDKDKTKKESAKKSEPKTEEQSTEEVTTNEQQTTEEVNSTEQTTQEQAPTKEEMAQKFKNGEDVNGLVDNEGNEYVQAQGGGDAMGYYKPDGSFCTVGGCVSPEAQEQQDIPSDNSYIQEGQDWRNNTGTGLSSGEMQLKQQILNGTYEGPDEEEVLEAIEYYEQQYGQ</sequence>